<comment type="caution">
    <text evidence="2">The sequence shown here is derived from an EMBL/GenBank/DDBJ whole genome shotgun (WGS) entry which is preliminary data.</text>
</comment>
<name>A0A941F9W8_9ACTN</name>
<sequence length="134" mass="14174">MNMLISPVPRARSGRQMPRSTAPPSRAPKTTAARAAGTRCQPGPAAETLRKNAKVAPIVTNSPCAKLIRWMVPKISESPTDVIAMITPNWTPSISACRARAANVGPRGTSSPCARTEITGTVTRTRARAGTSIR</sequence>
<evidence type="ECO:0000256" key="1">
    <source>
        <dbReference type="SAM" id="MobiDB-lite"/>
    </source>
</evidence>
<dbReference type="EMBL" id="JAGTPG010000002">
    <property type="protein sequence ID" value="MBR8640028.1"/>
    <property type="molecule type" value="Genomic_DNA"/>
</dbReference>
<dbReference type="AlphaFoldDB" id="A0A941F9W8"/>
<reference evidence="2 3" key="1">
    <citation type="submission" date="2021-04" db="EMBL/GenBank/DDBJ databases">
        <title>Characterization of the biosynthetic gene cluster of new lipopeptides with antitumor activity in the genome of the marine Streptomyces PHM034.</title>
        <authorList>
            <person name="Ceniceros A."/>
            <person name="Canedo L."/>
            <person name="Mendez C."/>
            <person name="Olano C."/>
            <person name="Schleissner C."/>
            <person name="Cuevas C."/>
            <person name="De La Calle F."/>
            <person name="Salas J.A."/>
        </authorList>
    </citation>
    <scope>NUCLEOTIDE SEQUENCE [LARGE SCALE GENOMIC DNA]</scope>
    <source>
        <strain evidence="2 3">PHM034</strain>
    </source>
</reference>
<feature type="region of interest" description="Disordered" evidence="1">
    <location>
        <begin position="1"/>
        <end position="48"/>
    </location>
</feature>
<proteinExistence type="predicted"/>
<accession>A0A941F9W8</accession>
<gene>
    <name evidence="2" type="ORF">KEF29_13815</name>
</gene>
<keyword evidence="3" id="KW-1185">Reference proteome</keyword>
<evidence type="ECO:0000313" key="2">
    <source>
        <dbReference type="EMBL" id="MBR8640028.1"/>
    </source>
</evidence>
<dbReference type="Proteomes" id="UP000682308">
    <property type="component" value="Unassembled WGS sequence"/>
</dbReference>
<evidence type="ECO:0000313" key="3">
    <source>
        <dbReference type="Proteomes" id="UP000682308"/>
    </source>
</evidence>
<protein>
    <submittedName>
        <fullName evidence="2">Uncharacterized protein</fullName>
    </submittedName>
</protein>
<organism evidence="2 3">
    <name type="scientific">Streptomyces tuirus</name>
    <dbReference type="NCBI Taxonomy" id="68278"/>
    <lineage>
        <taxon>Bacteria</taxon>
        <taxon>Bacillati</taxon>
        <taxon>Actinomycetota</taxon>
        <taxon>Actinomycetes</taxon>
        <taxon>Kitasatosporales</taxon>
        <taxon>Streptomycetaceae</taxon>
        <taxon>Streptomyces</taxon>
    </lineage>
</organism>